<name>A0A7W0CN81_9ACTN</name>
<dbReference type="InterPro" id="IPR029058">
    <property type="entry name" value="AB_hydrolase_fold"/>
</dbReference>
<evidence type="ECO:0000256" key="2">
    <source>
        <dbReference type="ARBA" id="ARBA00022963"/>
    </source>
</evidence>
<keyword evidence="3" id="KW-0443">Lipid metabolism</keyword>
<dbReference type="Proteomes" id="UP000530928">
    <property type="component" value="Unassembled WGS sequence"/>
</dbReference>
<dbReference type="PANTHER" id="PTHR10272:SF0">
    <property type="entry name" value="PLATELET-ACTIVATING FACTOR ACETYLHYDROLASE"/>
    <property type="match status" value="1"/>
</dbReference>
<keyword evidence="2" id="KW-0442">Lipid degradation</keyword>
<dbReference type="AlphaFoldDB" id="A0A7W0CN81"/>
<dbReference type="GO" id="GO:0003847">
    <property type="term" value="F:1-alkyl-2-acetylglycerophosphocholine esterase activity"/>
    <property type="evidence" value="ECO:0007669"/>
    <property type="project" value="TreeGrafter"/>
</dbReference>
<proteinExistence type="predicted"/>
<reference evidence="5 6" key="1">
    <citation type="submission" date="2020-07" db="EMBL/GenBank/DDBJ databases">
        <title>Genomic Encyclopedia of Type Strains, Phase IV (KMG-IV): sequencing the most valuable type-strain genomes for metagenomic binning, comparative biology and taxonomic classification.</title>
        <authorList>
            <person name="Goeker M."/>
        </authorList>
    </citation>
    <scope>NUCLEOTIDE SEQUENCE [LARGE SCALE GENOMIC DNA]</scope>
    <source>
        <strain evidence="5 6">DSM 45533</strain>
    </source>
</reference>
<dbReference type="Pfam" id="PF03403">
    <property type="entry name" value="PAF-AH_p_II"/>
    <property type="match status" value="1"/>
</dbReference>
<evidence type="ECO:0000256" key="3">
    <source>
        <dbReference type="ARBA" id="ARBA00023098"/>
    </source>
</evidence>
<keyword evidence="4" id="KW-0732">Signal</keyword>
<keyword evidence="6" id="KW-1185">Reference proteome</keyword>
<dbReference type="SUPFAM" id="SSF53474">
    <property type="entry name" value="alpha/beta-Hydrolases"/>
    <property type="match status" value="1"/>
</dbReference>
<evidence type="ECO:0000313" key="6">
    <source>
        <dbReference type="Proteomes" id="UP000530928"/>
    </source>
</evidence>
<protein>
    <submittedName>
        <fullName evidence="5">Putative dienelactone hydrolase</fullName>
    </submittedName>
</protein>
<sequence>MKHSSLRAGATGPAVLAVCAVFAVSACTAPAPPRAAATPSPAPVPTGVMVLPAPTGGSAVGSTVLFLDDTSRPDPWEPQAEGRRLRVTLWYPAASADGERAPYMSAKESELLLKGGRVVTGAPYDILSKTETNAVKDAEPAGARRGLPLVVLSPGWTKPVATLTSLAEELASQGYVVAGIDHTYETYATTLADGSVAECVACDFDTDFGFQSRVVQSRASDVSFVLDQLTGSAWKGSALIDPARIAMVGQSLGGGSAVAAMVKDPRVRAGVNMDGTTYARIPKTGLPRPFMFLGNPQHVPGGRDTSWDRDWKLLTGWKRWLTFTGGEHQSFTDTVLMGGALGVKQTGTLGAERAVELTRTYVTAFLDRHLRGRPQTLLERDSPEYPEVTFNG</sequence>
<organism evidence="5 6">
    <name type="scientific">Nonomuraea soli</name>
    <dbReference type="NCBI Taxonomy" id="1032476"/>
    <lineage>
        <taxon>Bacteria</taxon>
        <taxon>Bacillati</taxon>
        <taxon>Actinomycetota</taxon>
        <taxon>Actinomycetes</taxon>
        <taxon>Streptosporangiales</taxon>
        <taxon>Streptosporangiaceae</taxon>
        <taxon>Nonomuraea</taxon>
    </lineage>
</organism>
<evidence type="ECO:0000313" key="5">
    <source>
        <dbReference type="EMBL" id="MBA2894149.1"/>
    </source>
</evidence>
<feature type="signal peptide" evidence="4">
    <location>
        <begin position="1"/>
        <end position="31"/>
    </location>
</feature>
<keyword evidence="1 5" id="KW-0378">Hydrolase</keyword>
<gene>
    <name evidence="5" type="ORF">HNR30_005510</name>
</gene>
<comment type="caution">
    <text evidence="5">The sequence shown here is derived from an EMBL/GenBank/DDBJ whole genome shotgun (WGS) entry which is preliminary data.</text>
</comment>
<dbReference type="PROSITE" id="PS51257">
    <property type="entry name" value="PROKAR_LIPOPROTEIN"/>
    <property type="match status" value="1"/>
</dbReference>
<dbReference type="GO" id="GO:0016042">
    <property type="term" value="P:lipid catabolic process"/>
    <property type="evidence" value="ECO:0007669"/>
    <property type="project" value="UniProtKB-KW"/>
</dbReference>
<dbReference type="EMBL" id="JACDUR010000005">
    <property type="protein sequence ID" value="MBA2894149.1"/>
    <property type="molecule type" value="Genomic_DNA"/>
</dbReference>
<dbReference type="RefSeq" id="WP_181612874.1">
    <property type="nucleotide sequence ID" value="NZ_BAABAM010000005.1"/>
</dbReference>
<accession>A0A7W0CN81</accession>
<dbReference type="PANTHER" id="PTHR10272">
    <property type="entry name" value="PLATELET-ACTIVATING FACTOR ACETYLHYDROLASE"/>
    <property type="match status" value="1"/>
</dbReference>
<evidence type="ECO:0000256" key="1">
    <source>
        <dbReference type="ARBA" id="ARBA00022801"/>
    </source>
</evidence>
<dbReference type="Gene3D" id="3.40.50.1820">
    <property type="entry name" value="alpha/beta hydrolase"/>
    <property type="match status" value="1"/>
</dbReference>
<evidence type="ECO:0000256" key="4">
    <source>
        <dbReference type="SAM" id="SignalP"/>
    </source>
</evidence>
<feature type="chain" id="PRO_5038797462" evidence="4">
    <location>
        <begin position="32"/>
        <end position="392"/>
    </location>
</feature>